<accession>A0AAW1GZU6</accession>
<dbReference type="AlphaFoldDB" id="A0AAW1GZU6"/>
<evidence type="ECO:0000256" key="1">
    <source>
        <dbReference type="SAM" id="MobiDB-lite"/>
    </source>
</evidence>
<dbReference type="PANTHER" id="PTHR33429">
    <property type="entry name" value="OS02G0708000 PROTEIN-RELATED"/>
    <property type="match status" value="1"/>
</dbReference>
<feature type="region of interest" description="Disordered" evidence="1">
    <location>
        <begin position="1"/>
        <end position="37"/>
    </location>
</feature>
<dbReference type="EMBL" id="JBDFQZ010000013">
    <property type="protein sequence ID" value="KAK9669051.1"/>
    <property type="molecule type" value="Genomic_DNA"/>
</dbReference>
<evidence type="ECO:0008006" key="5">
    <source>
        <dbReference type="Google" id="ProtNLM"/>
    </source>
</evidence>
<feature type="transmembrane region" description="Helical" evidence="2">
    <location>
        <begin position="50"/>
        <end position="72"/>
    </location>
</feature>
<keyword evidence="2" id="KW-1133">Transmembrane helix</keyword>
<evidence type="ECO:0000313" key="3">
    <source>
        <dbReference type="EMBL" id="KAK9669051.1"/>
    </source>
</evidence>
<keyword evidence="4" id="KW-1185">Reference proteome</keyword>
<keyword evidence="2" id="KW-0812">Transmembrane</keyword>
<sequence>MATTSFLPNQQPPPLQIQEVPYPQGVPSNAWHSDNSNNINNNNTGSIGPFFAVISVLAILAVISCIVGRFWMGKEETPLESIKHRGSCFGWLNRKCRRGGDGGGGGAMRVAADAHLPDERGYGGI</sequence>
<comment type="caution">
    <text evidence="3">The sequence shown here is derived from an EMBL/GenBank/DDBJ whole genome shotgun (WGS) entry which is preliminary data.</text>
</comment>
<dbReference type="PANTHER" id="PTHR33429:SF23">
    <property type="entry name" value="OS02G0709350 PROTEIN"/>
    <property type="match status" value="1"/>
</dbReference>
<gene>
    <name evidence="3" type="ORF">RND81_13G105700</name>
</gene>
<reference evidence="3" key="1">
    <citation type="submission" date="2024-03" db="EMBL/GenBank/DDBJ databases">
        <title>WGS assembly of Saponaria officinalis var. Norfolk2.</title>
        <authorList>
            <person name="Jenkins J."/>
            <person name="Shu S."/>
            <person name="Grimwood J."/>
            <person name="Barry K."/>
            <person name="Goodstein D."/>
            <person name="Schmutz J."/>
            <person name="Leebens-Mack J."/>
            <person name="Osbourn A."/>
        </authorList>
    </citation>
    <scope>NUCLEOTIDE SEQUENCE [LARGE SCALE GENOMIC DNA]</scope>
    <source>
        <strain evidence="3">JIC</strain>
    </source>
</reference>
<name>A0AAW1GZU6_SAPOF</name>
<dbReference type="Proteomes" id="UP001443914">
    <property type="component" value="Unassembled WGS sequence"/>
</dbReference>
<organism evidence="3 4">
    <name type="scientific">Saponaria officinalis</name>
    <name type="common">Common soapwort</name>
    <name type="synonym">Lychnis saponaria</name>
    <dbReference type="NCBI Taxonomy" id="3572"/>
    <lineage>
        <taxon>Eukaryota</taxon>
        <taxon>Viridiplantae</taxon>
        <taxon>Streptophyta</taxon>
        <taxon>Embryophyta</taxon>
        <taxon>Tracheophyta</taxon>
        <taxon>Spermatophyta</taxon>
        <taxon>Magnoliopsida</taxon>
        <taxon>eudicotyledons</taxon>
        <taxon>Gunneridae</taxon>
        <taxon>Pentapetalae</taxon>
        <taxon>Caryophyllales</taxon>
        <taxon>Caryophyllaceae</taxon>
        <taxon>Caryophylleae</taxon>
        <taxon>Saponaria</taxon>
    </lineage>
</organism>
<proteinExistence type="predicted"/>
<protein>
    <recommendedName>
        <fullName evidence="5">Transmembrane protein</fullName>
    </recommendedName>
</protein>
<evidence type="ECO:0000313" key="4">
    <source>
        <dbReference type="Proteomes" id="UP001443914"/>
    </source>
</evidence>
<keyword evidence="2" id="KW-0472">Membrane</keyword>
<evidence type="ECO:0000256" key="2">
    <source>
        <dbReference type="SAM" id="Phobius"/>
    </source>
</evidence>